<dbReference type="InterPro" id="IPR012337">
    <property type="entry name" value="RNaseH-like_sf"/>
</dbReference>
<dbReference type="SUPFAM" id="SSF53098">
    <property type="entry name" value="Ribonuclease H-like"/>
    <property type="match status" value="1"/>
</dbReference>
<dbReference type="AlphaFoldDB" id="A0AAV0Y7Z2"/>
<evidence type="ECO:0000259" key="1">
    <source>
        <dbReference type="Pfam" id="PF05699"/>
    </source>
</evidence>
<name>A0AAV0Y7Z2_9HEMI</name>
<dbReference type="EMBL" id="CARXXK010001628">
    <property type="protein sequence ID" value="CAI6377025.1"/>
    <property type="molecule type" value="Genomic_DNA"/>
</dbReference>
<evidence type="ECO:0000313" key="2">
    <source>
        <dbReference type="EMBL" id="CAI6377025.1"/>
    </source>
</evidence>
<evidence type="ECO:0000313" key="3">
    <source>
        <dbReference type="Proteomes" id="UP001160148"/>
    </source>
</evidence>
<feature type="domain" description="HAT C-terminal dimerisation" evidence="1">
    <location>
        <begin position="512"/>
        <end position="581"/>
    </location>
</feature>
<dbReference type="PANTHER" id="PTHR45913">
    <property type="entry name" value="EPM2A-INTERACTING PROTEIN 1"/>
    <property type="match status" value="1"/>
</dbReference>
<dbReference type="InterPro" id="IPR008906">
    <property type="entry name" value="HATC_C_dom"/>
</dbReference>
<sequence>MALSKPITSKLKERSRTFHEEWEMQYCFTESKALKPICLICSTTIAVAKKYNLERHFKQNHSKEKKEIFGQQNLFVKKFDELESMVKTSYEISLLLAKNKKPFSDGEIIKEALSIFSKNCNDKNVKTKADGISLSRNTVTRRVEEMSNDISNQITQTVTKCKYFSLALDETCDLTSMSQLAIFVRCVDEDFNVFQDLLELSQLETTSTGRDIFMKIKECVDRKGIPWEKINSVCTDGAPAMTGKINGCVALLKQFLGRELFSYHCIIHQEALCAKDMKFNDVIDPVVRCINYIRAKALHRRQFRVLFEEEINELGELHLYCAVRWLSKGEMLKHFFLLRREVLQFLVEKQAMPDERDLLESESWLCDLAFLIDITQHLNILNRKLQGKDCSLPIMFNLVYGFKAKLSLFLTNLTRNNIDHFPTLVDIRRKLENTSPDISKYQTQIQLLLQSFENRFQDFEKDKNNILFFMNPFSITFSEIQKYSCNIQLEITEIQNHVSLKQIFTEIVSSQPQLQSSENLIKFWKLVPKEDFPAMCDLALQISSRFGSTYICEKAFSTLTYIKNKYRSSLTAPHISDLMLLSTSDLSPDIEKLLANKSLHRSH</sequence>
<protein>
    <recommendedName>
        <fullName evidence="1">HAT C-terminal dimerisation domain-containing protein</fullName>
    </recommendedName>
</protein>
<reference evidence="2 3" key="1">
    <citation type="submission" date="2023-01" db="EMBL/GenBank/DDBJ databases">
        <authorList>
            <person name="Whitehead M."/>
        </authorList>
    </citation>
    <scope>NUCLEOTIDE SEQUENCE [LARGE SCALE GENOMIC DNA]</scope>
</reference>
<gene>
    <name evidence="2" type="ORF">MEUPH1_LOCUS30340</name>
</gene>
<dbReference type="Pfam" id="PF05699">
    <property type="entry name" value="Dimer_Tnp_hAT"/>
    <property type="match status" value="1"/>
</dbReference>
<accession>A0AAV0Y7Z2</accession>
<proteinExistence type="predicted"/>
<dbReference type="PANTHER" id="PTHR45913:SF21">
    <property type="entry name" value="DUF4371 DOMAIN-CONTAINING PROTEIN"/>
    <property type="match status" value="1"/>
</dbReference>
<dbReference type="Proteomes" id="UP001160148">
    <property type="component" value="Unassembled WGS sequence"/>
</dbReference>
<comment type="caution">
    <text evidence="2">The sequence shown here is derived from an EMBL/GenBank/DDBJ whole genome shotgun (WGS) entry which is preliminary data.</text>
</comment>
<keyword evidence="3" id="KW-1185">Reference proteome</keyword>
<dbReference type="GO" id="GO:0046983">
    <property type="term" value="F:protein dimerization activity"/>
    <property type="evidence" value="ECO:0007669"/>
    <property type="project" value="InterPro"/>
</dbReference>
<organism evidence="2 3">
    <name type="scientific">Macrosiphum euphorbiae</name>
    <name type="common">potato aphid</name>
    <dbReference type="NCBI Taxonomy" id="13131"/>
    <lineage>
        <taxon>Eukaryota</taxon>
        <taxon>Metazoa</taxon>
        <taxon>Ecdysozoa</taxon>
        <taxon>Arthropoda</taxon>
        <taxon>Hexapoda</taxon>
        <taxon>Insecta</taxon>
        <taxon>Pterygota</taxon>
        <taxon>Neoptera</taxon>
        <taxon>Paraneoptera</taxon>
        <taxon>Hemiptera</taxon>
        <taxon>Sternorrhyncha</taxon>
        <taxon>Aphidomorpha</taxon>
        <taxon>Aphidoidea</taxon>
        <taxon>Aphididae</taxon>
        <taxon>Macrosiphini</taxon>
        <taxon>Macrosiphum</taxon>
    </lineage>
</organism>